<evidence type="ECO:0000256" key="9">
    <source>
        <dbReference type="HAMAP-Rule" id="MF_01200"/>
    </source>
</evidence>
<feature type="binding site" evidence="9 11">
    <location>
        <position position="33"/>
    </location>
    <ligand>
        <name>substrate</name>
    </ligand>
</feature>
<feature type="active site" description="For OMPdecase activity" evidence="10">
    <location>
        <position position="62"/>
    </location>
</feature>
<reference evidence="14" key="2">
    <citation type="submission" date="2021-04" db="EMBL/GenBank/DDBJ databases">
        <authorList>
            <person name="Gilroy R."/>
        </authorList>
    </citation>
    <scope>NUCLEOTIDE SEQUENCE</scope>
    <source>
        <strain evidence="14">CHK169-4300</strain>
    </source>
</reference>
<dbReference type="InterPro" id="IPR047596">
    <property type="entry name" value="OMPdecase_bac"/>
</dbReference>
<feature type="active site" description="For OMPdecase activity" evidence="10">
    <location>
        <position position="65"/>
    </location>
</feature>
<sequence>MEKRKPIIALDFNKASEVHAFLASFGDEKLNIKIGMELFYSSGPDIVIDLIDSNHDIFLDLKLHDIPNTVKKAMKALAHLGVGMVNVHAQGGRKMMEAAREGLEQGTPPGQTRPRLIAVTQLTSLSKETFKEEQKSILSLEESILNYAKLAKTSGLDGVVCSPLEAEIIHEEISPNFLTVTPGIRLETKITDDQTRIATPKQAALGGSDYIVVGRPITKAENPFRTYQKIQKDWENNLKEGVQSNDDR</sequence>
<evidence type="ECO:0000256" key="2">
    <source>
        <dbReference type="ARBA" id="ARBA00004861"/>
    </source>
</evidence>
<comment type="catalytic activity">
    <reaction evidence="7 9 12">
        <text>orotidine 5'-phosphate + H(+) = UMP + CO2</text>
        <dbReference type="Rhea" id="RHEA:11596"/>
        <dbReference type="ChEBI" id="CHEBI:15378"/>
        <dbReference type="ChEBI" id="CHEBI:16526"/>
        <dbReference type="ChEBI" id="CHEBI:57538"/>
        <dbReference type="ChEBI" id="CHEBI:57865"/>
        <dbReference type="EC" id="4.1.1.23"/>
    </reaction>
</comment>
<dbReference type="Pfam" id="PF00215">
    <property type="entry name" value="OMPdecase"/>
    <property type="match status" value="1"/>
</dbReference>
<dbReference type="InterPro" id="IPR001754">
    <property type="entry name" value="OMPdeCOase_dom"/>
</dbReference>
<dbReference type="Gene3D" id="3.20.20.70">
    <property type="entry name" value="Aldolase class I"/>
    <property type="match status" value="1"/>
</dbReference>
<evidence type="ECO:0000256" key="12">
    <source>
        <dbReference type="RuleBase" id="RU000512"/>
    </source>
</evidence>
<accession>A0A9D2G264</accession>
<keyword evidence="4 9" id="KW-0210">Decarboxylase</keyword>
<dbReference type="NCBIfam" id="TIGR01740">
    <property type="entry name" value="pyrF"/>
    <property type="match status" value="1"/>
</dbReference>
<evidence type="ECO:0000256" key="10">
    <source>
        <dbReference type="PIRSR" id="PIRSR614732-1"/>
    </source>
</evidence>
<dbReference type="EMBL" id="DXAZ01000065">
    <property type="protein sequence ID" value="HIZ71072.1"/>
    <property type="molecule type" value="Genomic_DNA"/>
</dbReference>
<feature type="active site" description="Proton donor" evidence="9">
    <location>
        <position position="62"/>
    </location>
</feature>
<evidence type="ECO:0000256" key="8">
    <source>
        <dbReference type="ARBA" id="ARBA00061012"/>
    </source>
</evidence>
<dbReference type="EC" id="4.1.1.23" evidence="9"/>
<gene>
    <name evidence="9 14" type="primary">pyrF</name>
    <name evidence="14" type="ORF">H9808_04835</name>
</gene>
<evidence type="ECO:0000256" key="1">
    <source>
        <dbReference type="ARBA" id="ARBA00002356"/>
    </source>
</evidence>
<feature type="binding site" evidence="9 11">
    <location>
        <position position="194"/>
    </location>
    <ligand>
        <name>substrate</name>
    </ligand>
</feature>
<dbReference type="PANTHER" id="PTHR32119:SF2">
    <property type="entry name" value="OROTIDINE 5'-PHOSPHATE DECARBOXYLASE"/>
    <property type="match status" value="1"/>
</dbReference>
<proteinExistence type="inferred from homology"/>
<dbReference type="AlphaFoldDB" id="A0A9D2G264"/>
<feature type="binding site" evidence="9 11">
    <location>
        <position position="214"/>
    </location>
    <ligand>
        <name>substrate</name>
    </ligand>
</feature>
<keyword evidence="6 9" id="KW-0456">Lyase</keyword>
<feature type="active site" description="For OMPdecase activity" evidence="10">
    <location>
        <position position="60"/>
    </location>
</feature>
<feature type="binding site" evidence="9 11">
    <location>
        <position position="215"/>
    </location>
    <ligand>
        <name>substrate</name>
    </ligand>
</feature>
<evidence type="ECO:0000256" key="4">
    <source>
        <dbReference type="ARBA" id="ARBA00022793"/>
    </source>
</evidence>
<dbReference type="NCBIfam" id="NF001273">
    <property type="entry name" value="PRK00230.1"/>
    <property type="match status" value="1"/>
</dbReference>
<dbReference type="InterPro" id="IPR018089">
    <property type="entry name" value="OMPdecase_AS"/>
</dbReference>
<feature type="domain" description="Orotidine 5'-phosphate decarboxylase" evidence="13">
    <location>
        <begin position="5"/>
        <end position="230"/>
    </location>
</feature>
<comment type="pathway">
    <text evidence="2 9 12">Pyrimidine metabolism; UMP biosynthesis via de novo pathway; UMP from orotate: step 2/2.</text>
</comment>
<dbReference type="Proteomes" id="UP000824106">
    <property type="component" value="Unassembled WGS sequence"/>
</dbReference>
<dbReference type="SMART" id="SM00934">
    <property type="entry name" value="OMPdecase"/>
    <property type="match status" value="1"/>
</dbReference>
<evidence type="ECO:0000256" key="3">
    <source>
        <dbReference type="ARBA" id="ARBA00011738"/>
    </source>
</evidence>
<feature type="binding site" evidence="9 11">
    <location>
        <position position="11"/>
    </location>
    <ligand>
        <name>substrate</name>
    </ligand>
</feature>
<feature type="binding site" evidence="9 11">
    <location>
        <position position="185"/>
    </location>
    <ligand>
        <name>substrate</name>
    </ligand>
</feature>
<dbReference type="PROSITE" id="PS00156">
    <property type="entry name" value="OMPDECASE"/>
    <property type="match status" value="1"/>
</dbReference>
<reference evidence="14" key="1">
    <citation type="journal article" date="2021" name="PeerJ">
        <title>Extensive microbial diversity within the chicken gut microbiome revealed by metagenomics and culture.</title>
        <authorList>
            <person name="Gilroy R."/>
            <person name="Ravi A."/>
            <person name="Getino M."/>
            <person name="Pursley I."/>
            <person name="Horton D.L."/>
            <person name="Alikhan N.F."/>
            <person name="Baker D."/>
            <person name="Gharbi K."/>
            <person name="Hall N."/>
            <person name="Watson M."/>
            <person name="Adriaenssens E.M."/>
            <person name="Foster-Nyarko E."/>
            <person name="Jarju S."/>
            <person name="Secka A."/>
            <person name="Antonio M."/>
            <person name="Oren A."/>
            <person name="Chaudhuri R.R."/>
            <person name="La Ragione R."/>
            <person name="Hildebrand F."/>
            <person name="Pallen M.J."/>
        </authorList>
    </citation>
    <scope>NUCLEOTIDE SEQUENCE</scope>
    <source>
        <strain evidence="14">CHK169-4300</strain>
    </source>
</reference>
<feature type="binding site" evidence="9 11">
    <location>
        <position position="123"/>
    </location>
    <ligand>
        <name>substrate</name>
    </ligand>
</feature>
<evidence type="ECO:0000259" key="13">
    <source>
        <dbReference type="SMART" id="SM00934"/>
    </source>
</evidence>
<comment type="function">
    <text evidence="1 9">Catalyzes the decarboxylation of orotidine 5'-monophosphate (OMP) to uridine 5'-monophosphate (UMP).</text>
</comment>
<dbReference type="CDD" id="cd04725">
    <property type="entry name" value="OMP_decarboxylase_like"/>
    <property type="match status" value="1"/>
</dbReference>
<comment type="caution">
    <text evidence="14">The sequence shown here is derived from an EMBL/GenBank/DDBJ whole genome shotgun (WGS) entry which is preliminary data.</text>
</comment>
<evidence type="ECO:0000256" key="7">
    <source>
        <dbReference type="ARBA" id="ARBA00049157"/>
    </source>
</evidence>
<dbReference type="GO" id="GO:0044205">
    <property type="term" value="P:'de novo' UMP biosynthetic process"/>
    <property type="evidence" value="ECO:0007669"/>
    <property type="project" value="UniProtKB-UniRule"/>
</dbReference>
<dbReference type="SUPFAM" id="SSF51366">
    <property type="entry name" value="Ribulose-phoshate binding barrel"/>
    <property type="match status" value="1"/>
</dbReference>
<evidence type="ECO:0000256" key="6">
    <source>
        <dbReference type="ARBA" id="ARBA00023239"/>
    </source>
</evidence>
<dbReference type="GO" id="GO:0006207">
    <property type="term" value="P:'de novo' pyrimidine nucleobase biosynthetic process"/>
    <property type="evidence" value="ECO:0007669"/>
    <property type="project" value="InterPro"/>
</dbReference>
<comment type="subunit">
    <text evidence="3 9">Homodimer.</text>
</comment>
<evidence type="ECO:0000313" key="15">
    <source>
        <dbReference type="Proteomes" id="UP000824106"/>
    </source>
</evidence>
<dbReference type="HAMAP" id="MF_01200_B">
    <property type="entry name" value="OMPdecase_type1_B"/>
    <property type="match status" value="1"/>
</dbReference>
<dbReference type="InterPro" id="IPR014732">
    <property type="entry name" value="OMPdecase"/>
</dbReference>
<dbReference type="PANTHER" id="PTHR32119">
    <property type="entry name" value="OROTIDINE 5'-PHOSPHATE DECARBOXYLASE"/>
    <property type="match status" value="1"/>
</dbReference>
<evidence type="ECO:0000313" key="14">
    <source>
        <dbReference type="EMBL" id="HIZ71072.1"/>
    </source>
</evidence>
<evidence type="ECO:0000256" key="5">
    <source>
        <dbReference type="ARBA" id="ARBA00022975"/>
    </source>
</evidence>
<keyword evidence="5 9" id="KW-0665">Pyrimidine biosynthesis</keyword>
<comment type="similarity">
    <text evidence="8 9">Belongs to the OMP decarboxylase family. Type 1 subfamily.</text>
</comment>
<organism evidence="14 15">
    <name type="scientific">Candidatus Atopostipes pullistercoris</name>
    <dbReference type="NCBI Taxonomy" id="2838467"/>
    <lineage>
        <taxon>Bacteria</taxon>
        <taxon>Bacillati</taxon>
        <taxon>Bacillota</taxon>
        <taxon>Bacilli</taxon>
        <taxon>Lactobacillales</taxon>
        <taxon>Carnobacteriaceae</taxon>
        <taxon>Atopostipes</taxon>
    </lineage>
</organism>
<dbReference type="InterPro" id="IPR011060">
    <property type="entry name" value="RibuloseP-bd_barrel"/>
</dbReference>
<dbReference type="GO" id="GO:0004590">
    <property type="term" value="F:orotidine-5'-phosphate decarboxylase activity"/>
    <property type="evidence" value="ECO:0007669"/>
    <property type="project" value="UniProtKB-UniRule"/>
</dbReference>
<name>A0A9D2G264_9LACT</name>
<feature type="binding site" evidence="9">
    <location>
        <begin position="60"/>
        <end position="69"/>
    </location>
    <ligand>
        <name>substrate</name>
    </ligand>
</feature>
<dbReference type="FunFam" id="3.20.20.70:FF:000015">
    <property type="entry name" value="Orotidine 5'-phosphate decarboxylase"/>
    <property type="match status" value="1"/>
</dbReference>
<evidence type="ECO:0000256" key="11">
    <source>
        <dbReference type="PIRSR" id="PIRSR614732-2"/>
    </source>
</evidence>
<protein>
    <recommendedName>
        <fullName evidence="9">Orotidine 5'-phosphate decarboxylase</fullName>
        <ecNumber evidence="9">4.1.1.23</ecNumber>
    </recommendedName>
    <alternativeName>
        <fullName evidence="9">OMP decarboxylase</fullName>
        <shortName evidence="9">OMPDCase</shortName>
        <shortName evidence="9">OMPdecase</shortName>
    </alternativeName>
</protein>
<dbReference type="GO" id="GO:0005829">
    <property type="term" value="C:cytosol"/>
    <property type="evidence" value="ECO:0007669"/>
    <property type="project" value="TreeGrafter"/>
</dbReference>
<dbReference type="InterPro" id="IPR013785">
    <property type="entry name" value="Aldolase_TIM"/>
</dbReference>